<name>A0A383ACY5_9ZZZZ</name>
<reference evidence="3" key="1">
    <citation type="submission" date="2018-05" db="EMBL/GenBank/DDBJ databases">
        <authorList>
            <person name="Lanie J.A."/>
            <person name="Ng W.-L."/>
            <person name="Kazmierczak K.M."/>
            <person name="Andrzejewski T.M."/>
            <person name="Davidsen T.M."/>
            <person name="Wayne K.J."/>
            <person name="Tettelin H."/>
            <person name="Glass J.I."/>
            <person name="Rusch D."/>
            <person name="Podicherti R."/>
            <person name="Tsui H.-C.T."/>
            <person name="Winkler M.E."/>
        </authorList>
    </citation>
    <scope>NUCLEOTIDE SEQUENCE</scope>
</reference>
<feature type="non-terminal residue" evidence="3">
    <location>
        <position position="112"/>
    </location>
</feature>
<gene>
    <name evidence="3" type="ORF">METZ01_LOCUS458600</name>
</gene>
<feature type="coiled-coil region" evidence="1">
    <location>
        <begin position="69"/>
        <end position="96"/>
    </location>
</feature>
<keyword evidence="1" id="KW-0175">Coiled coil</keyword>
<evidence type="ECO:0000256" key="2">
    <source>
        <dbReference type="SAM" id="Phobius"/>
    </source>
</evidence>
<accession>A0A383ACY5</accession>
<proteinExistence type="predicted"/>
<dbReference type="AlphaFoldDB" id="A0A383ACY5"/>
<organism evidence="3">
    <name type="scientific">marine metagenome</name>
    <dbReference type="NCBI Taxonomy" id="408172"/>
    <lineage>
        <taxon>unclassified sequences</taxon>
        <taxon>metagenomes</taxon>
        <taxon>ecological metagenomes</taxon>
    </lineage>
</organism>
<keyword evidence="2" id="KW-1133">Transmembrane helix</keyword>
<feature type="transmembrane region" description="Helical" evidence="2">
    <location>
        <begin position="23"/>
        <end position="40"/>
    </location>
</feature>
<protein>
    <submittedName>
        <fullName evidence="3">Uncharacterized protein</fullName>
    </submittedName>
</protein>
<keyword evidence="2" id="KW-0472">Membrane</keyword>
<evidence type="ECO:0000313" key="3">
    <source>
        <dbReference type="EMBL" id="SVE05746.1"/>
    </source>
</evidence>
<keyword evidence="2" id="KW-0812">Transmembrane</keyword>
<sequence>MNEIKDKDSILLDQTKKESSNKPVLFLSFIIIFIVGFYFFSNKYISNEKLAEQKIRKMENIVSSINSTINKNQSMLAKMQRKLEEYKVEKDVLVNLVSQPVREQFNINKDYK</sequence>
<evidence type="ECO:0000256" key="1">
    <source>
        <dbReference type="SAM" id="Coils"/>
    </source>
</evidence>
<dbReference type="EMBL" id="UINC01191218">
    <property type="protein sequence ID" value="SVE05746.1"/>
    <property type="molecule type" value="Genomic_DNA"/>
</dbReference>